<name>A0A4D6NTE9_VIGUN</name>
<dbReference type="EMBL" id="CP039355">
    <property type="protein sequence ID" value="QCE15535.1"/>
    <property type="molecule type" value="Genomic_DNA"/>
</dbReference>
<sequence>MASPMLSSATMARCGCHSATWCGGGMEASRARKKLSNSSVEKKMESADNTSDVVGSDDCSSDDFGWRQGSSSTVVLGGGDVPA</sequence>
<keyword evidence="3" id="KW-1185">Reference proteome</keyword>
<reference evidence="2 3" key="1">
    <citation type="submission" date="2019-04" db="EMBL/GenBank/DDBJ databases">
        <title>An improved genome assembly and genetic linkage map for asparagus bean, Vigna unguiculata ssp. sesquipedialis.</title>
        <authorList>
            <person name="Xia Q."/>
            <person name="Zhang R."/>
            <person name="Dong Y."/>
        </authorList>
    </citation>
    <scope>NUCLEOTIDE SEQUENCE [LARGE SCALE GENOMIC DNA]</scope>
    <source>
        <tissue evidence="2">Leaf</tissue>
    </source>
</reference>
<feature type="region of interest" description="Disordered" evidence="1">
    <location>
        <begin position="32"/>
        <end position="83"/>
    </location>
</feature>
<organism evidence="2 3">
    <name type="scientific">Vigna unguiculata</name>
    <name type="common">Cowpea</name>
    <dbReference type="NCBI Taxonomy" id="3917"/>
    <lineage>
        <taxon>Eukaryota</taxon>
        <taxon>Viridiplantae</taxon>
        <taxon>Streptophyta</taxon>
        <taxon>Embryophyta</taxon>
        <taxon>Tracheophyta</taxon>
        <taxon>Spermatophyta</taxon>
        <taxon>Magnoliopsida</taxon>
        <taxon>eudicotyledons</taxon>
        <taxon>Gunneridae</taxon>
        <taxon>Pentapetalae</taxon>
        <taxon>rosids</taxon>
        <taxon>fabids</taxon>
        <taxon>Fabales</taxon>
        <taxon>Fabaceae</taxon>
        <taxon>Papilionoideae</taxon>
        <taxon>50 kb inversion clade</taxon>
        <taxon>NPAAA clade</taxon>
        <taxon>indigoferoid/millettioid clade</taxon>
        <taxon>Phaseoleae</taxon>
        <taxon>Vigna</taxon>
    </lineage>
</organism>
<protein>
    <submittedName>
        <fullName evidence="2">Uncharacterized protein</fullName>
    </submittedName>
</protein>
<accession>A0A4D6NTE9</accession>
<dbReference type="AlphaFoldDB" id="A0A4D6NTE9"/>
<proteinExistence type="predicted"/>
<evidence type="ECO:0000256" key="1">
    <source>
        <dbReference type="SAM" id="MobiDB-lite"/>
    </source>
</evidence>
<evidence type="ECO:0000313" key="2">
    <source>
        <dbReference type="EMBL" id="QCE15535.1"/>
    </source>
</evidence>
<dbReference type="Proteomes" id="UP000501690">
    <property type="component" value="Linkage Group LG11"/>
</dbReference>
<evidence type="ECO:0000313" key="3">
    <source>
        <dbReference type="Proteomes" id="UP000501690"/>
    </source>
</evidence>
<gene>
    <name evidence="2" type="ORF">DEO72_LG11g2546</name>
</gene>